<gene>
    <name evidence="16 19" type="primary">leuB</name>
    <name evidence="19" type="ORF">G4Y79_14975</name>
</gene>
<evidence type="ECO:0000313" key="19">
    <source>
        <dbReference type="EMBL" id="QPC81006.1"/>
    </source>
</evidence>
<evidence type="ECO:0000256" key="11">
    <source>
        <dbReference type="ARBA" id="ARBA00022842"/>
    </source>
</evidence>
<dbReference type="InterPro" id="IPR024084">
    <property type="entry name" value="IsoPropMal-DH-like_dom"/>
</dbReference>
<organism evidence="19 20">
    <name type="scientific">Phototrophicus methaneseepsis</name>
    <dbReference type="NCBI Taxonomy" id="2710758"/>
    <lineage>
        <taxon>Bacteria</taxon>
        <taxon>Bacillati</taxon>
        <taxon>Chloroflexota</taxon>
        <taxon>Candidatus Thermofontia</taxon>
        <taxon>Phototrophicales</taxon>
        <taxon>Phototrophicaceae</taxon>
        <taxon>Phototrophicus</taxon>
    </lineage>
</organism>
<keyword evidence="7 16" id="KW-0432">Leucine biosynthesis</keyword>
<dbReference type="SMART" id="SM01329">
    <property type="entry name" value="Iso_dh"/>
    <property type="match status" value="1"/>
</dbReference>
<dbReference type="EMBL" id="CP062983">
    <property type="protein sequence ID" value="QPC81006.1"/>
    <property type="molecule type" value="Genomic_DNA"/>
</dbReference>
<evidence type="ECO:0000256" key="6">
    <source>
        <dbReference type="ARBA" id="ARBA00011738"/>
    </source>
</evidence>
<sequence length="354" mass="38060">MKATIATLPGDGIGPEVMVETLRVLSAIGSKYGHDFTTTESLIGGIAIDETGNPLPDETIKTCEEADAILLAAVGGPKWSDPTSDVRPEQGLLKIRQHFGLFANLRPVKTYPALASHVPLRADLIEGVDILFVRELTGGIYFGQRKEMGDSDEAYDTMLYSRPEVERLAHVAFRAAQGRRNKVTSVDKANVLASMRLWRKTVVQVAEDYEDVELEHLLVDACTMHLLTRPSSFDVIMAGNMFGDILSDEASVLAGSLGMLPSASLGAGRFGMYEPVHGSAPDIAGQGKANPIGMLLSLAMLLRYSLELEEEARAIETAIDDVLADGLRTPDIASKGEAVCSTTEFVDAVLAKLA</sequence>
<feature type="domain" description="Isopropylmalate dehydrogenase-like" evidence="18">
    <location>
        <begin position="4"/>
        <end position="349"/>
    </location>
</feature>
<evidence type="ECO:0000256" key="5">
    <source>
        <dbReference type="ARBA" id="ARBA00008319"/>
    </source>
</evidence>
<dbReference type="GO" id="GO:0009098">
    <property type="term" value="P:L-leucine biosynthetic process"/>
    <property type="evidence" value="ECO:0007669"/>
    <property type="project" value="UniProtKB-UniRule"/>
</dbReference>
<evidence type="ECO:0000256" key="16">
    <source>
        <dbReference type="HAMAP-Rule" id="MF_01033"/>
    </source>
</evidence>
<evidence type="ECO:0000256" key="2">
    <source>
        <dbReference type="ARBA" id="ARBA00001936"/>
    </source>
</evidence>
<dbReference type="Gene3D" id="3.40.718.10">
    <property type="entry name" value="Isopropylmalate Dehydrogenase"/>
    <property type="match status" value="1"/>
</dbReference>
<comment type="cofactor">
    <cofactor evidence="16 17">
        <name>Mg(2+)</name>
        <dbReference type="ChEBI" id="CHEBI:18420"/>
    </cofactor>
    <cofactor evidence="16 17">
        <name>Mn(2+)</name>
        <dbReference type="ChEBI" id="CHEBI:29035"/>
    </cofactor>
    <text evidence="16 17">Binds 1 Mg(2+) or Mn(2+) ion per subunit.</text>
</comment>
<comment type="subcellular location">
    <subcellularLocation>
        <location evidence="3 16">Cytoplasm</location>
    </subcellularLocation>
</comment>
<comment type="function">
    <text evidence="15 16 17">Catalyzes the oxidation of 3-carboxy-2-hydroxy-4-methylpentanoate (3-isopropylmalate) to 3-carboxy-4-methyl-2-oxopentanoate. The product decarboxylates to 4-methyl-2 oxopentanoate.</text>
</comment>
<feature type="binding site" evidence="16">
    <location>
        <position position="96"/>
    </location>
    <ligand>
        <name>substrate</name>
    </ligand>
</feature>
<protein>
    <recommendedName>
        <fullName evidence="16">3-isopropylmalate dehydrogenase</fullName>
        <ecNumber evidence="16">1.1.1.85</ecNumber>
    </recommendedName>
    <alternativeName>
        <fullName evidence="16">3-IPM-DH</fullName>
    </alternativeName>
    <alternativeName>
        <fullName evidence="16">Beta-IPM dehydrogenase</fullName>
        <shortName evidence="16">IMDH</shortName>
    </alternativeName>
</protein>
<dbReference type="AlphaFoldDB" id="A0A7S8E603"/>
<dbReference type="UniPathway" id="UPA00048">
    <property type="reaction ID" value="UER00072"/>
</dbReference>
<keyword evidence="12 16" id="KW-0560">Oxidoreductase</keyword>
<evidence type="ECO:0000256" key="3">
    <source>
        <dbReference type="ARBA" id="ARBA00004496"/>
    </source>
</evidence>
<keyword evidence="11 16" id="KW-0460">Magnesium</keyword>
<comment type="cofactor">
    <cofactor evidence="2">
        <name>Mn(2+)</name>
        <dbReference type="ChEBI" id="CHEBI:29035"/>
    </cofactor>
</comment>
<feature type="site" description="Important for catalysis" evidence="16">
    <location>
        <position position="141"/>
    </location>
</feature>
<comment type="subunit">
    <text evidence="6 16 17">Homodimer.</text>
</comment>
<dbReference type="GO" id="GO:0051287">
    <property type="term" value="F:NAD binding"/>
    <property type="evidence" value="ECO:0007669"/>
    <property type="project" value="InterPro"/>
</dbReference>
<evidence type="ECO:0000256" key="13">
    <source>
        <dbReference type="ARBA" id="ARBA00023027"/>
    </source>
</evidence>
<comment type="catalytic activity">
    <reaction evidence="1 16 17">
        <text>(2R,3S)-3-isopropylmalate + NAD(+) = 4-methyl-2-oxopentanoate + CO2 + NADH</text>
        <dbReference type="Rhea" id="RHEA:32271"/>
        <dbReference type="ChEBI" id="CHEBI:16526"/>
        <dbReference type="ChEBI" id="CHEBI:17865"/>
        <dbReference type="ChEBI" id="CHEBI:35121"/>
        <dbReference type="ChEBI" id="CHEBI:57540"/>
        <dbReference type="ChEBI" id="CHEBI:57945"/>
        <dbReference type="EC" id="1.1.1.85"/>
    </reaction>
</comment>
<evidence type="ECO:0000256" key="17">
    <source>
        <dbReference type="RuleBase" id="RU004445"/>
    </source>
</evidence>
<dbReference type="GO" id="GO:0003862">
    <property type="term" value="F:3-isopropylmalate dehydrogenase activity"/>
    <property type="evidence" value="ECO:0007669"/>
    <property type="project" value="UniProtKB-UniRule"/>
</dbReference>
<evidence type="ECO:0000256" key="10">
    <source>
        <dbReference type="ARBA" id="ARBA00022723"/>
    </source>
</evidence>
<comment type="similarity">
    <text evidence="5 16">Belongs to the isocitrate and isopropylmalate dehydrogenases family. LeuB type 1 subfamily.</text>
</comment>
<dbReference type="InterPro" id="IPR019818">
    <property type="entry name" value="IsoCit/isopropylmalate_DH_CS"/>
</dbReference>
<reference evidence="19 20" key="1">
    <citation type="submission" date="2020-02" db="EMBL/GenBank/DDBJ databases">
        <authorList>
            <person name="Zheng R.K."/>
            <person name="Sun C.M."/>
        </authorList>
    </citation>
    <scope>NUCLEOTIDE SEQUENCE [LARGE SCALE GENOMIC DNA]</scope>
    <source>
        <strain evidence="20">rifampicinis</strain>
    </source>
</reference>
<dbReference type="FunFam" id="3.40.718.10:FF:000028">
    <property type="entry name" value="3-isopropylmalate dehydrogenase"/>
    <property type="match status" value="1"/>
</dbReference>
<feature type="binding site" evidence="16">
    <location>
        <position position="220"/>
    </location>
    <ligand>
        <name>Mg(2+)</name>
        <dbReference type="ChEBI" id="CHEBI:18420"/>
    </ligand>
</feature>
<evidence type="ECO:0000313" key="20">
    <source>
        <dbReference type="Proteomes" id="UP000594468"/>
    </source>
</evidence>
<evidence type="ECO:0000256" key="12">
    <source>
        <dbReference type="ARBA" id="ARBA00023002"/>
    </source>
</evidence>
<dbReference type="HAMAP" id="MF_01033">
    <property type="entry name" value="LeuB_type1"/>
    <property type="match status" value="1"/>
</dbReference>
<dbReference type="GO" id="GO:0000287">
    <property type="term" value="F:magnesium ion binding"/>
    <property type="evidence" value="ECO:0007669"/>
    <property type="project" value="InterPro"/>
</dbReference>
<dbReference type="EC" id="1.1.1.85" evidence="16"/>
<evidence type="ECO:0000256" key="8">
    <source>
        <dbReference type="ARBA" id="ARBA00022490"/>
    </source>
</evidence>
<feature type="site" description="Important for catalysis" evidence="16">
    <location>
        <position position="188"/>
    </location>
</feature>
<proteinExistence type="inferred from homology"/>
<dbReference type="SUPFAM" id="SSF53659">
    <property type="entry name" value="Isocitrate/Isopropylmalate dehydrogenase-like"/>
    <property type="match status" value="1"/>
</dbReference>
<dbReference type="RefSeq" id="WP_195169079.1">
    <property type="nucleotide sequence ID" value="NZ_CP062983.1"/>
</dbReference>
<evidence type="ECO:0000259" key="18">
    <source>
        <dbReference type="SMART" id="SM01329"/>
    </source>
</evidence>
<keyword evidence="10 16" id="KW-0479">Metal-binding</keyword>
<keyword evidence="20" id="KW-1185">Reference proteome</keyword>
<dbReference type="PANTHER" id="PTHR42979:SF1">
    <property type="entry name" value="3-ISOPROPYLMALATE DEHYDROGENASE"/>
    <property type="match status" value="1"/>
</dbReference>
<evidence type="ECO:0000256" key="15">
    <source>
        <dbReference type="ARBA" id="ARBA00023577"/>
    </source>
</evidence>
<feature type="binding site" evidence="16">
    <location>
        <position position="106"/>
    </location>
    <ligand>
        <name>substrate</name>
    </ligand>
</feature>
<accession>A0A7S8E603</accession>
<evidence type="ECO:0000256" key="1">
    <source>
        <dbReference type="ARBA" id="ARBA00000624"/>
    </source>
</evidence>
<feature type="binding site" evidence="16">
    <location>
        <position position="248"/>
    </location>
    <ligand>
        <name>Mg(2+)</name>
        <dbReference type="ChEBI" id="CHEBI:18420"/>
    </ligand>
</feature>
<evidence type="ECO:0000256" key="7">
    <source>
        <dbReference type="ARBA" id="ARBA00022430"/>
    </source>
</evidence>
<dbReference type="PROSITE" id="PS00470">
    <property type="entry name" value="IDH_IMDH"/>
    <property type="match status" value="1"/>
</dbReference>
<dbReference type="Proteomes" id="UP000594468">
    <property type="component" value="Chromosome"/>
</dbReference>
<feature type="binding site" evidence="16">
    <location>
        <begin position="278"/>
        <end position="290"/>
    </location>
    <ligand>
        <name>NAD(+)</name>
        <dbReference type="ChEBI" id="CHEBI:57540"/>
    </ligand>
</feature>
<evidence type="ECO:0000256" key="9">
    <source>
        <dbReference type="ARBA" id="ARBA00022605"/>
    </source>
</evidence>
<evidence type="ECO:0000256" key="4">
    <source>
        <dbReference type="ARBA" id="ARBA00004762"/>
    </source>
</evidence>
<dbReference type="PANTHER" id="PTHR42979">
    <property type="entry name" value="3-ISOPROPYLMALATE DEHYDROGENASE"/>
    <property type="match status" value="1"/>
</dbReference>
<evidence type="ECO:0000256" key="14">
    <source>
        <dbReference type="ARBA" id="ARBA00023304"/>
    </source>
</evidence>
<feature type="binding site" evidence="16">
    <location>
        <begin position="76"/>
        <end position="89"/>
    </location>
    <ligand>
        <name>NAD(+)</name>
        <dbReference type="ChEBI" id="CHEBI:57540"/>
    </ligand>
</feature>
<dbReference type="GO" id="GO:0005829">
    <property type="term" value="C:cytosol"/>
    <property type="evidence" value="ECO:0007669"/>
    <property type="project" value="TreeGrafter"/>
</dbReference>
<keyword evidence="16" id="KW-0464">Manganese</keyword>
<feature type="binding site" evidence="16">
    <location>
        <position position="220"/>
    </location>
    <ligand>
        <name>substrate</name>
    </ligand>
</feature>
<name>A0A7S8E603_9CHLR</name>
<dbReference type="InterPro" id="IPR004429">
    <property type="entry name" value="Isopropylmalate_DH"/>
</dbReference>
<keyword evidence="8 16" id="KW-0963">Cytoplasm</keyword>
<dbReference type="KEGG" id="pmet:G4Y79_14975"/>
<keyword evidence="13 16" id="KW-0520">NAD</keyword>
<feature type="binding site" evidence="16">
    <location>
        <position position="244"/>
    </location>
    <ligand>
        <name>Mg(2+)</name>
        <dbReference type="ChEBI" id="CHEBI:18420"/>
    </ligand>
</feature>
<feature type="binding site" evidence="16">
    <location>
        <position position="134"/>
    </location>
    <ligand>
        <name>substrate</name>
    </ligand>
</feature>
<dbReference type="NCBIfam" id="TIGR00169">
    <property type="entry name" value="leuB"/>
    <property type="match status" value="1"/>
</dbReference>
<dbReference type="Pfam" id="PF00180">
    <property type="entry name" value="Iso_dh"/>
    <property type="match status" value="1"/>
</dbReference>
<comment type="pathway">
    <text evidence="4 16 17">Amino-acid biosynthesis; L-leucine biosynthesis; L-leucine from 3-methyl-2-oxobutanoate: step 3/4.</text>
</comment>
<keyword evidence="14 16" id="KW-0100">Branched-chain amino acid biosynthesis</keyword>
<keyword evidence="9 16" id="KW-0028">Amino-acid biosynthesis</keyword>